<name>A0ABY9VZX0_9ACTN</name>
<feature type="compositionally biased region" description="Pro residues" evidence="6">
    <location>
        <begin position="292"/>
        <end position="301"/>
    </location>
</feature>
<dbReference type="EMBL" id="CP134500">
    <property type="protein sequence ID" value="WNF27302.1"/>
    <property type="molecule type" value="Genomic_DNA"/>
</dbReference>
<dbReference type="InterPro" id="IPR010432">
    <property type="entry name" value="RDD"/>
</dbReference>
<feature type="compositionally biased region" description="Low complexity" evidence="6">
    <location>
        <begin position="42"/>
        <end position="62"/>
    </location>
</feature>
<feature type="region of interest" description="Disordered" evidence="6">
    <location>
        <begin position="1"/>
        <end position="404"/>
    </location>
</feature>
<dbReference type="PANTHER" id="PTHR36115">
    <property type="entry name" value="PROLINE-RICH ANTIGEN HOMOLOG-RELATED"/>
    <property type="match status" value="1"/>
</dbReference>
<dbReference type="Pfam" id="PF06271">
    <property type="entry name" value="RDD"/>
    <property type="match status" value="1"/>
</dbReference>
<dbReference type="InterPro" id="IPR018929">
    <property type="entry name" value="DUF2510"/>
</dbReference>
<feature type="domain" description="RDD" evidence="8">
    <location>
        <begin position="406"/>
        <end position="555"/>
    </location>
</feature>
<evidence type="ECO:0000256" key="5">
    <source>
        <dbReference type="ARBA" id="ARBA00023136"/>
    </source>
</evidence>
<evidence type="ECO:0000256" key="7">
    <source>
        <dbReference type="SAM" id="Phobius"/>
    </source>
</evidence>
<evidence type="ECO:0000313" key="11">
    <source>
        <dbReference type="Proteomes" id="UP001303236"/>
    </source>
</evidence>
<organism evidence="10 11">
    <name type="scientific">Streptomyces durocortorensis</name>
    <dbReference type="NCBI Taxonomy" id="2811104"/>
    <lineage>
        <taxon>Bacteria</taxon>
        <taxon>Bacillati</taxon>
        <taxon>Actinomycetota</taxon>
        <taxon>Actinomycetes</taxon>
        <taxon>Kitasatosporales</taxon>
        <taxon>Streptomycetaceae</taxon>
        <taxon>Streptomyces</taxon>
    </lineage>
</organism>
<feature type="transmembrane region" description="Helical" evidence="7">
    <location>
        <begin position="420"/>
        <end position="438"/>
    </location>
</feature>
<evidence type="ECO:0000259" key="9">
    <source>
        <dbReference type="Pfam" id="PF10708"/>
    </source>
</evidence>
<feature type="compositionally biased region" description="Low complexity" evidence="6">
    <location>
        <begin position="274"/>
        <end position="291"/>
    </location>
</feature>
<proteinExistence type="predicted"/>
<gene>
    <name evidence="10" type="ORF">RI138_10895</name>
</gene>
<feature type="transmembrane region" description="Helical" evidence="7">
    <location>
        <begin position="458"/>
        <end position="482"/>
    </location>
</feature>
<evidence type="ECO:0000313" key="10">
    <source>
        <dbReference type="EMBL" id="WNF27302.1"/>
    </source>
</evidence>
<evidence type="ECO:0000256" key="1">
    <source>
        <dbReference type="ARBA" id="ARBA00004651"/>
    </source>
</evidence>
<keyword evidence="3 7" id="KW-0812">Transmembrane</keyword>
<dbReference type="PANTHER" id="PTHR36115:SF4">
    <property type="entry name" value="MEMBRANE PROTEIN"/>
    <property type="match status" value="1"/>
</dbReference>
<keyword evidence="11" id="KW-1185">Reference proteome</keyword>
<feature type="transmembrane region" description="Helical" evidence="7">
    <location>
        <begin position="521"/>
        <end position="542"/>
    </location>
</feature>
<dbReference type="Proteomes" id="UP001303236">
    <property type="component" value="Chromosome"/>
</dbReference>
<reference evidence="10 11" key="1">
    <citation type="submission" date="2023-09" db="EMBL/GenBank/DDBJ databases">
        <title>Genome completion map analysis of the actinomycetes C11-1.</title>
        <authorList>
            <person name="Qin P."/>
            <person name="Guan P."/>
        </authorList>
    </citation>
    <scope>NUCLEOTIDE SEQUENCE [LARGE SCALE GENOMIC DNA]</scope>
    <source>
        <strain evidence="10 11">C11-1</strain>
    </source>
</reference>
<evidence type="ECO:0000256" key="3">
    <source>
        <dbReference type="ARBA" id="ARBA00022692"/>
    </source>
</evidence>
<dbReference type="Pfam" id="PF10708">
    <property type="entry name" value="DUF2510"/>
    <property type="match status" value="1"/>
</dbReference>
<accession>A0ABY9VZX0</accession>
<feature type="compositionally biased region" description="Low complexity" evidence="6">
    <location>
        <begin position="322"/>
        <end position="334"/>
    </location>
</feature>
<comment type="subcellular location">
    <subcellularLocation>
        <location evidence="1">Cell membrane</location>
        <topology evidence="1">Multi-pass membrane protein</topology>
    </subcellularLocation>
</comment>
<evidence type="ECO:0000256" key="6">
    <source>
        <dbReference type="SAM" id="MobiDB-lite"/>
    </source>
</evidence>
<feature type="compositionally biased region" description="Pro residues" evidence="6">
    <location>
        <begin position="311"/>
        <end position="321"/>
    </location>
</feature>
<protein>
    <submittedName>
        <fullName evidence="10">RDD family protein</fullName>
    </submittedName>
</protein>
<keyword evidence="4 7" id="KW-1133">Transmembrane helix</keyword>
<feature type="domain" description="DUF2510" evidence="9">
    <location>
        <begin position="16"/>
        <end position="48"/>
    </location>
</feature>
<feature type="compositionally biased region" description="Low complexity" evidence="6">
    <location>
        <begin position="70"/>
        <end position="82"/>
    </location>
</feature>
<keyword evidence="2" id="KW-1003">Cell membrane</keyword>
<evidence type="ECO:0000256" key="2">
    <source>
        <dbReference type="ARBA" id="ARBA00022475"/>
    </source>
</evidence>
<sequence length="561" mass="56525">MSAPTPAPGDESPREGYYPDPSIPGYVRYWNGASWVPGTSRPAPQQAAPGSPGSPQAQAQAPAPAPATPSAPMTPAAPVTPADETGPIFFDEEDDAAPASSGPSGASGPAGPDGPEAASVWQADTARQTGFGGERDRRVSWGGATPEPGAPASQPGRPADPRAAAASPPVDPRGSVAQDPTGGALPGMRDGGDRAPGPAGSRPPTEGTVTIRAVGRGGEAGPSNRQEAGSAPGEGTMTIRAPGAGGRSTAPGTAQPDSGAPQGPQTPQAPQPIPAARNAPAAPNPTTSQAPTPAPAPPATPHGPLQGPVQVPAPAPAPTPAPASSTAPEPAPAALHSPLTPGPGGGSASWAQQVHQLAQPDPRQAPQQPQQSQSAGADQQPVVPWKPPVDDPFQQLARSQASARPAGLGKRLAARLVDNLVLGAAVGAVAVPLTAQALDHIDRKITAAERTGETVTVWLLDATTGALLGAVLGAFLLLGFLLEALPTAKWGRTLGKKLFGLDVRDIESHDTPSLGAALRRWLVYGVLGVLALGVVNVLWCLFDRPWRQCWHDKAARTFVAG</sequence>
<evidence type="ECO:0000256" key="4">
    <source>
        <dbReference type="ARBA" id="ARBA00022989"/>
    </source>
</evidence>
<evidence type="ECO:0000259" key="8">
    <source>
        <dbReference type="Pfam" id="PF06271"/>
    </source>
</evidence>
<dbReference type="InterPro" id="IPR051791">
    <property type="entry name" value="Pra-immunoreactive"/>
</dbReference>
<feature type="compositionally biased region" description="Low complexity" evidence="6">
    <location>
        <begin position="356"/>
        <end position="383"/>
    </location>
</feature>
<keyword evidence="5 7" id="KW-0472">Membrane</keyword>
<feature type="compositionally biased region" description="Low complexity" evidence="6">
    <location>
        <begin position="97"/>
        <end position="119"/>
    </location>
</feature>